<dbReference type="GO" id="GO:0031667">
    <property type="term" value="P:response to nutrient levels"/>
    <property type="evidence" value="ECO:0007669"/>
    <property type="project" value="TreeGrafter"/>
</dbReference>
<dbReference type="GeneID" id="101699327"/>
<sequence>MHLSQQVIQGVVVLIGVTDPDCQGEIGLVLRSGGPLLLLLASTLVLSQNEASHSTCVPGDKCHLILQELYHSATYLSQSMHFYALDLFLELTEVYSHRPGYFSPAKKRCHMADILTPAEREEARLMQLDLEVSEEKDFALRSEMESLTSSDEKRQLFALYNLLRCFVIDAEKINFLLSFLKCQAANNGSC</sequence>
<evidence type="ECO:0000313" key="10">
    <source>
        <dbReference type="Proteomes" id="UP000694906"/>
    </source>
</evidence>
<keyword evidence="5" id="KW-1015">Disulfide bond</keyword>
<evidence type="ECO:0000256" key="9">
    <source>
        <dbReference type="ARBA" id="ARBA00043262"/>
    </source>
</evidence>
<name>A0AAX6PC55_HETGA</name>
<evidence type="ECO:0000256" key="7">
    <source>
        <dbReference type="ARBA" id="ARBA00038619"/>
    </source>
</evidence>
<dbReference type="InterPro" id="IPR009079">
    <property type="entry name" value="4_helix_cytokine-like_core"/>
</dbReference>
<proteinExistence type="inferred from homology"/>
<protein>
    <recommendedName>
        <fullName evidence="8">Prolactin</fullName>
    </recommendedName>
</protein>
<dbReference type="PROSITE" id="PS00338">
    <property type="entry name" value="SOMATOTROPIN_2"/>
    <property type="match status" value="1"/>
</dbReference>
<dbReference type="Pfam" id="PF00103">
    <property type="entry name" value="Hormone_1"/>
    <property type="match status" value="2"/>
</dbReference>
<evidence type="ECO:0000256" key="6">
    <source>
        <dbReference type="ARBA" id="ARBA00037239"/>
    </source>
</evidence>
<dbReference type="KEGG" id="hgl:101699327"/>
<dbReference type="GO" id="GO:0005179">
    <property type="term" value="F:hormone activity"/>
    <property type="evidence" value="ECO:0007669"/>
    <property type="project" value="UniProtKB-KW"/>
</dbReference>
<dbReference type="RefSeq" id="XP_004847945.1">
    <property type="nucleotide sequence ID" value="XM_004847888.1"/>
</dbReference>
<evidence type="ECO:0000313" key="11">
    <source>
        <dbReference type="RefSeq" id="XP_004847945.1"/>
    </source>
</evidence>
<dbReference type="InterPro" id="IPR001400">
    <property type="entry name" value="Somatotropin/Prolactin"/>
</dbReference>
<evidence type="ECO:0000256" key="5">
    <source>
        <dbReference type="ARBA" id="ARBA00023157"/>
    </source>
</evidence>
<gene>
    <name evidence="11" type="primary">LOC101699327</name>
</gene>
<dbReference type="Gene3D" id="1.20.1250.10">
    <property type="match status" value="2"/>
</dbReference>
<keyword evidence="10" id="KW-1185">Reference proteome</keyword>
<comment type="similarity">
    <text evidence="2">Belongs to the somatotropin/prolactin family.</text>
</comment>
<keyword evidence="3" id="KW-0964">Secreted</keyword>
<dbReference type="GO" id="GO:0005615">
    <property type="term" value="C:extracellular space"/>
    <property type="evidence" value="ECO:0007669"/>
    <property type="project" value="TreeGrafter"/>
</dbReference>
<organism evidence="10 11">
    <name type="scientific">Heterocephalus glaber</name>
    <name type="common">Naked mole rat</name>
    <dbReference type="NCBI Taxonomy" id="10181"/>
    <lineage>
        <taxon>Eukaryota</taxon>
        <taxon>Metazoa</taxon>
        <taxon>Chordata</taxon>
        <taxon>Craniata</taxon>
        <taxon>Vertebrata</taxon>
        <taxon>Euteleostomi</taxon>
        <taxon>Mammalia</taxon>
        <taxon>Eutheria</taxon>
        <taxon>Euarchontoglires</taxon>
        <taxon>Glires</taxon>
        <taxon>Rodentia</taxon>
        <taxon>Hystricomorpha</taxon>
        <taxon>Bathyergidae</taxon>
        <taxon>Heterocephalus</taxon>
    </lineage>
</organism>
<evidence type="ECO:0000256" key="2">
    <source>
        <dbReference type="ARBA" id="ARBA00008474"/>
    </source>
</evidence>
<comment type="subunit">
    <text evidence="7">Interacts with PRLR.</text>
</comment>
<dbReference type="Proteomes" id="UP000694906">
    <property type="component" value="Unplaced"/>
</dbReference>
<evidence type="ECO:0000256" key="1">
    <source>
        <dbReference type="ARBA" id="ARBA00004613"/>
    </source>
</evidence>
<dbReference type="AlphaFoldDB" id="A0AAX6PC55"/>
<dbReference type="InterPro" id="IPR018116">
    <property type="entry name" value="Somatotropin_CS"/>
</dbReference>
<comment type="function">
    <text evidence="6">Prolactin acts primarily on the mammary gland by promoting lactation.</text>
</comment>
<evidence type="ECO:0000256" key="4">
    <source>
        <dbReference type="ARBA" id="ARBA00022702"/>
    </source>
</evidence>
<keyword evidence="9" id="KW-0421">Lactation</keyword>
<evidence type="ECO:0000256" key="8">
    <source>
        <dbReference type="ARBA" id="ARBA00041065"/>
    </source>
</evidence>
<dbReference type="PANTHER" id="PTHR11417:SF5">
    <property type="entry name" value="PROLACTIN"/>
    <property type="match status" value="1"/>
</dbReference>
<reference evidence="11" key="1">
    <citation type="submission" date="2025-08" db="UniProtKB">
        <authorList>
            <consortium name="RefSeq"/>
        </authorList>
    </citation>
    <scope>IDENTIFICATION</scope>
</reference>
<dbReference type="PANTHER" id="PTHR11417">
    <property type="entry name" value="SOMATOTROPIN,PROLACTIN"/>
    <property type="match status" value="1"/>
</dbReference>
<dbReference type="GO" id="GO:0046427">
    <property type="term" value="P:positive regulation of receptor signaling pathway via JAK-STAT"/>
    <property type="evidence" value="ECO:0007669"/>
    <property type="project" value="TreeGrafter"/>
</dbReference>
<accession>A0AAX6PC55</accession>
<keyword evidence="4" id="KW-0372">Hormone</keyword>
<evidence type="ECO:0000256" key="3">
    <source>
        <dbReference type="ARBA" id="ARBA00022525"/>
    </source>
</evidence>
<dbReference type="GO" id="GO:0008284">
    <property type="term" value="P:positive regulation of cell population proliferation"/>
    <property type="evidence" value="ECO:0007669"/>
    <property type="project" value="TreeGrafter"/>
</dbReference>
<dbReference type="GO" id="GO:0007595">
    <property type="term" value="P:lactation"/>
    <property type="evidence" value="ECO:0007669"/>
    <property type="project" value="UniProtKB-KW"/>
</dbReference>
<comment type="subcellular location">
    <subcellularLocation>
        <location evidence="1">Secreted</location>
    </subcellularLocation>
</comment>
<dbReference type="SUPFAM" id="SSF47266">
    <property type="entry name" value="4-helical cytokines"/>
    <property type="match status" value="1"/>
</dbReference>